<name>A0A2S5IVE2_9MICC</name>
<proteinExistence type="predicted"/>
<keyword evidence="3" id="KW-1185">Reference proteome</keyword>
<evidence type="ECO:0000313" key="3">
    <source>
        <dbReference type="Proteomes" id="UP000239297"/>
    </source>
</evidence>
<protein>
    <submittedName>
        <fullName evidence="2">Uncharacterized protein</fullName>
    </submittedName>
</protein>
<dbReference type="EMBL" id="PRKW01000005">
    <property type="protein sequence ID" value="PPB48533.1"/>
    <property type="molecule type" value="Genomic_DNA"/>
</dbReference>
<dbReference type="Proteomes" id="UP000239297">
    <property type="component" value="Unassembled WGS sequence"/>
</dbReference>
<dbReference type="AlphaFoldDB" id="A0A2S5IVE2"/>
<reference evidence="2 3" key="1">
    <citation type="journal article" date="2014" name="Int. J. Syst. Evol. Microbiol.">
        <title>Arthrobacter pityocampae sp. nov., isolated from Thaumetopoea pityocampa (Lep., Thaumetopoeidae).</title>
        <authorList>
            <person name="Ince I.A."/>
            <person name="Demirbag Z."/>
            <person name="Kati H."/>
        </authorList>
    </citation>
    <scope>NUCLEOTIDE SEQUENCE [LARGE SCALE GENOMIC DNA]</scope>
    <source>
        <strain evidence="2 3">Tp2</strain>
    </source>
</reference>
<evidence type="ECO:0000313" key="2">
    <source>
        <dbReference type="EMBL" id="PPB48533.1"/>
    </source>
</evidence>
<gene>
    <name evidence="2" type="ORF">C4K88_12370</name>
</gene>
<evidence type="ECO:0000256" key="1">
    <source>
        <dbReference type="SAM" id="MobiDB-lite"/>
    </source>
</evidence>
<comment type="caution">
    <text evidence="2">The sequence shown here is derived from an EMBL/GenBank/DDBJ whole genome shotgun (WGS) entry which is preliminary data.</text>
</comment>
<feature type="region of interest" description="Disordered" evidence="1">
    <location>
        <begin position="87"/>
        <end position="115"/>
    </location>
</feature>
<sequence>MHAIHCSGLNVQNVWIRYFSLTGNVSEFEIDAYLNGAITLTALDRDLVSHAVNELITETPPPPAAPYSDHPEDPVVMAALSGQENRDALDGLVNADDMDEVDEVDDGSTGAGEGT</sequence>
<organism evidence="2 3">
    <name type="scientific">Arthrobacter pityocampae</name>
    <dbReference type="NCBI Taxonomy" id="547334"/>
    <lineage>
        <taxon>Bacteria</taxon>
        <taxon>Bacillati</taxon>
        <taxon>Actinomycetota</taxon>
        <taxon>Actinomycetes</taxon>
        <taxon>Micrococcales</taxon>
        <taxon>Micrococcaceae</taxon>
        <taxon>Arthrobacter</taxon>
    </lineage>
</organism>
<accession>A0A2S5IVE2</accession>
<feature type="compositionally biased region" description="Acidic residues" evidence="1">
    <location>
        <begin position="96"/>
        <end position="106"/>
    </location>
</feature>